<dbReference type="GO" id="GO:0006259">
    <property type="term" value="P:DNA metabolic process"/>
    <property type="evidence" value="ECO:0007669"/>
    <property type="project" value="UniProtKB-ARBA"/>
</dbReference>
<sequence length="187" mass="21154">MSKQLDKILVIDVEATCWKGKIPQGQKNEIIEIGICVLDTASGERVATDSLLVKPNSEISEFCTELTTLTQAEIEKKGISFKEACKVLKNKYLSQQYTWASYGDYDRRQFERECQEKTIGYPFGTSHINIKNLLALTQNWKREVGMATALEKLDIPLEGTHHRGVDDAWNIAKILAWLLKASPYSSL</sequence>
<evidence type="ECO:0000256" key="3">
    <source>
        <dbReference type="ARBA" id="ARBA00022839"/>
    </source>
</evidence>
<keyword evidence="1" id="KW-0540">Nuclease</keyword>
<dbReference type="InterPro" id="IPR013520">
    <property type="entry name" value="Ribonucl_H"/>
</dbReference>
<proteinExistence type="predicted"/>
<evidence type="ECO:0000313" key="5">
    <source>
        <dbReference type="EMBL" id="KHD06158.1"/>
    </source>
</evidence>
<gene>
    <name evidence="5" type="ORF">PN36_15485</name>
</gene>
<dbReference type="InterPro" id="IPR012337">
    <property type="entry name" value="RNaseH-like_sf"/>
</dbReference>
<name>A0A0A6PI43_9GAMM</name>
<evidence type="ECO:0000256" key="2">
    <source>
        <dbReference type="ARBA" id="ARBA00022801"/>
    </source>
</evidence>
<dbReference type="InterPro" id="IPR036397">
    <property type="entry name" value="RNaseH_sf"/>
</dbReference>
<dbReference type="PANTHER" id="PTHR23044:SF61">
    <property type="entry name" value="3'-5' EXORIBONUCLEASE 1-RELATED"/>
    <property type="match status" value="1"/>
</dbReference>
<dbReference type="CDD" id="cd06133">
    <property type="entry name" value="ERI-1_3'hExo_like"/>
    <property type="match status" value="1"/>
</dbReference>
<keyword evidence="3" id="KW-0269">Exonuclease</keyword>
<protein>
    <submittedName>
        <fullName evidence="5">DNA polymerase III</fullName>
    </submittedName>
</protein>
<dbReference type="EMBL" id="JSZA02000056">
    <property type="protein sequence ID" value="KHD06158.1"/>
    <property type="molecule type" value="Genomic_DNA"/>
</dbReference>
<comment type="caution">
    <text evidence="5">The sequence shown here is derived from an EMBL/GenBank/DDBJ whole genome shotgun (WGS) entry which is preliminary data.</text>
</comment>
<keyword evidence="6" id="KW-1185">Reference proteome</keyword>
<dbReference type="InterPro" id="IPR047201">
    <property type="entry name" value="ERI-1_3'hExo-like"/>
</dbReference>
<dbReference type="Pfam" id="PF00929">
    <property type="entry name" value="RNase_T"/>
    <property type="match status" value="1"/>
</dbReference>
<evidence type="ECO:0000256" key="1">
    <source>
        <dbReference type="ARBA" id="ARBA00022722"/>
    </source>
</evidence>
<dbReference type="AlphaFoldDB" id="A0A0A6PI43"/>
<evidence type="ECO:0000313" key="6">
    <source>
        <dbReference type="Proteomes" id="UP000030428"/>
    </source>
</evidence>
<dbReference type="SUPFAM" id="SSF53098">
    <property type="entry name" value="Ribonuclease H-like"/>
    <property type="match status" value="1"/>
</dbReference>
<reference evidence="5 6" key="1">
    <citation type="journal article" date="2016" name="Front. Microbiol.">
        <title>Single-Cell (Meta-)Genomics of a Dimorphic Candidatus Thiomargarita nelsonii Reveals Genomic Plasticity.</title>
        <authorList>
            <person name="Flood B.E."/>
            <person name="Fliss P."/>
            <person name="Jones D.S."/>
            <person name="Dick G.J."/>
            <person name="Jain S."/>
            <person name="Kaster A.K."/>
            <person name="Winkel M."/>
            <person name="Mussmann M."/>
            <person name="Bailey J."/>
        </authorList>
    </citation>
    <scope>NUCLEOTIDE SEQUENCE [LARGE SCALE GENOMIC DNA]</scope>
    <source>
        <strain evidence="5">Hydrate Ridge</strain>
    </source>
</reference>
<organism evidence="5 6">
    <name type="scientific">Candidatus Thiomargarita nelsonii</name>
    <dbReference type="NCBI Taxonomy" id="1003181"/>
    <lineage>
        <taxon>Bacteria</taxon>
        <taxon>Pseudomonadati</taxon>
        <taxon>Pseudomonadota</taxon>
        <taxon>Gammaproteobacteria</taxon>
        <taxon>Thiotrichales</taxon>
        <taxon>Thiotrichaceae</taxon>
        <taxon>Thiomargarita</taxon>
    </lineage>
</organism>
<accession>A0A0A6PI43</accession>
<dbReference type="GO" id="GO:0003676">
    <property type="term" value="F:nucleic acid binding"/>
    <property type="evidence" value="ECO:0007669"/>
    <property type="project" value="InterPro"/>
</dbReference>
<dbReference type="GO" id="GO:0000175">
    <property type="term" value="F:3'-5'-RNA exonuclease activity"/>
    <property type="evidence" value="ECO:0007669"/>
    <property type="project" value="InterPro"/>
</dbReference>
<dbReference type="InterPro" id="IPR051274">
    <property type="entry name" value="3-5_Exoribonuclease"/>
</dbReference>
<dbReference type="PANTHER" id="PTHR23044">
    <property type="entry name" value="3'-5' EXONUCLEASE ERI1-RELATED"/>
    <property type="match status" value="1"/>
</dbReference>
<dbReference type="SMART" id="SM00479">
    <property type="entry name" value="EXOIII"/>
    <property type="match status" value="1"/>
</dbReference>
<keyword evidence="2" id="KW-0378">Hydrolase</keyword>
<evidence type="ECO:0000259" key="4">
    <source>
        <dbReference type="SMART" id="SM00479"/>
    </source>
</evidence>
<dbReference type="Gene3D" id="3.30.420.10">
    <property type="entry name" value="Ribonuclease H-like superfamily/Ribonuclease H"/>
    <property type="match status" value="1"/>
</dbReference>
<dbReference type="Proteomes" id="UP000030428">
    <property type="component" value="Unassembled WGS sequence"/>
</dbReference>
<feature type="domain" description="Exonuclease" evidence="4">
    <location>
        <begin position="7"/>
        <end position="184"/>
    </location>
</feature>